<keyword evidence="7" id="KW-1185">Reference proteome</keyword>
<organism evidence="6 7">
    <name type="scientific">Fadolivirus FV1/VV64</name>
    <dbReference type="NCBI Taxonomy" id="3070911"/>
    <lineage>
        <taxon>Viruses</taxon>
        <taxon>Varidnaviria</taxon>
        <taxon>Bamfordvirae</taxon>
        <taxon>Nucleocytoviricota</taxon>
        <taxon>Megaviricetes</taxon>
        <taxon>Imitervirales</taxon>
        <taxon>Mimiviridae</taxon>
        <taxon>Klosneuvirinae</taxon>
        <taxon>Fadolivirus</taxon>
        <taxon>Fadolivirus algeromassiliense</taxon>
    </lineage>
</organism>
<evidence type="ECO:0000313" key="6">
    <source>
        <dbReference type="EMBL" id="QKF94556.1"/>
    </source>
</evidence>
<dbReference type="SUPFAM" id="SSF49695">
    <property type="entry name" value="gamma-Crystallin-like"/>
    <property type="match status" value="1"/>
</dbReference>
<dbReference type="Proteomes" id="UP001162001">
    <property type="component" value="Segment"/>
</dbReference>
<evidence type="ECO:0000256" key="2">
    <source>
        <dbReference type="ARBA" id="ARBA00022737"/>
    </source>
</evidence>
<feature type="region of interest" description="Disordered" evidence="3">
    <location>
        <begin position="187"/>
        <end position="225"/>
    </location>
</feature>
<keyword evidence="4" id="KW-0472">Membrane</keyword>
<gene>
    <name evidence="6" type="ORF">Fadolivirus_1_1098</name>
</gene>
<dbReference type="Gene3D" id="2.60.20.10">
    <property type="entry name" value="Crystallins"/>
    <property type="match status" value="1"/>
</dbReference>
<dbReference type="PROSITE" id="PS50915">
    <property type="entry name" value="CRYSTALLIN_BETA_GAMMA"/>
    <property type="match status" value="2"/>
</dbReference>
<keyword evidence="4" id="KW-0812">Transmembrane</keyword>
<dbReference type="InterPro" id="IPR011024">
    <property type="entry name" value="G_crystallin-like"/>
</dbReference>
<evidence type="ECO:0000256" key="1">
    <source>
        <dbReference type="ARBA" id="ARBA00009646"/>
    </source>
</evidence>
<reference evidence="6 7" key="1">
    <citation type="submission" date="2020-04" db="EMBL/GenBank/DDBJ databases">
        <title>Advantages and limits of metagenomic assembly and binning of a giant virus.</title>
        <authorList>
            <person name="Schulz F."/>
            <person name="Andreani J."/>
            <person name="Francis R."/>
            <person name="Boudjemaa H."/>
            <person name="Bou Khalil J.Y."/>
            <person name="Lee J."/>
            <person name="La Scola B."/>
            <person name="Woyke T."/>
        </authorList>
    </citation>
    <scope>NUCLEOTIDE SEQUENCE [LARGE SCALE GENOMIC DNA]</scope>
    <source>
        <strain evidence="6 7">FV1/VV64</strain>
    </source>
</reference>
<protein>
    <recommendedName>
        <fullName evidence="5">Beta/gamma crystallin 'Greek key' domain-containing protein</fullName>
    </recommendedName>
</protein>
<feature type="compositionally biased region" description="Polar residues" evidence="3">
    <location>
        <begin position="187"/>
        <end position="202"/>
    </location>
</feature>
<evidence type="ECO:0000313" key="7">
    <source>
        <dbReference type="Proteomes" id="UP001162001"/>
    </source>
</evidence>
<evidence type="ECO:0000256" key="3">
    <source>
        <dbReference type="SAM" id="MobiDB-lite"/>
    </source>
</evidence>
<dbReference type="InterPro" id="IPR001064">
    <property type="entry name" value="Beta/gamma_crystallin"/>
</dbReference>
<dbReference type="SMART" id="SM00247">
    <property type="entry name" value="XTALbg"/>
    <property type="match status" value="1"/>
</dbReference>
<feature type="transmembrane region" description="Helical" evidence="4">
    <location>
        <begin position="239"/>
        <end position="263"/>
    </location>
</feature>
<keyword evidence="2" id="KW-0677">Repeat</keyword>
<name>A0A7D3V7W1_9VIRU</name>
<proteinExistence type="inferred from homology"/>
<keyword evidence="4" id="KW-1133">Transmembrane helix</keyword>
<feature type="domain" description="Beta/gamma crystallin 'Greek key'" evidence="5">
    <location>
        <begin position="2"/>
        <end position="44"/>
    </location>
</feature>
<feature type="domain" description="Beta/gamma crystallin 'Greek key'" evidence="5">
    <location>
        <begin position="46"/>
        <end position="87"/>
    </location>
</feature>
<evidence type="ECO:0000259" key="5">
    <source>
        <dbReference type="PROSITE" id="PS50915"/>
    </source>
</evidence>
<evidence type="ECO:0000256" key="4">
    <source>
        <dbReference type="SAM" id="Phobius"/>
    </source>
</evidence>
<accession>A0A7D3V7W1</accession>
<dbReference type="EMBL" id="MT418680">
    <property type="protein sequence ID" value="QKF94556.1"/>
    <property type="molecule type" value="Genomic_DNA"/>
</dbReference>
<comment type="similarity">
    <text evidence="1">Belongs to the beta/gamma-crystallin family.</text>
</comment>
<feature type="compositionally biased region" description="Low complexity" evidence="3">
    <location>
        <begin position="215"/>
        <end position="225"/>
    </location>
</feature>
<sequence length="265" mass="28794">MGNVIAYEHCDYQGNLQNFPPGDYPWLGDQKIGNDSISSIKVLPNHKVIVYEHSNFEGESKEFGPGDYNCLVDIGWNDRISSLKVMATDTPTPPAPTPSPVPTPTPPQAVNCQMSDWIKGDCSGSKRKYTRTVIQQPQNNGQACPTDLDKLEDDSACTQNLPVDCKMSDWIKGSCFAGQRNSTRSIITEPQNGGQACGNTNKTEPDPTCNEPEPSNANNTSGGTNGTSNVISSGSTDYILYYVCGGICISCCCILMLLIIFFLMR</sequence>